<evidence type="ECO:0008006" key="5">
    <source>
        <dbReference type="Google" id="ProtNLM"/>
    </source>
</evidence>
<reference evidence="3 4" key="1">
    <citation type="submission" date="2018-01" db="EMBL/GenBank/DDBJ databases">
        <title>Draft genome sequence of Streptomyces sp. 13K301.</title>
        <authorList>
            <person name="Sahin N."/>
            <person name="Saygin H."/>
            <person name="Ay H."/>
        </authorList>
    </citation>
    <scope>NUCLEOTIDE SEQUENCE [LARGE SCALE GENOMIC DNA]</scope>
    <source>
        <strain evidence="3 4">13K301</strain>
    </source>
</reference>
<feature type="domain" description="SHOCT" evidence="1">
    <location>
        <begin position="126"/>
        <end position="153"/>
    </location>
</feature>
<dbReference type="InterPro" id="IPR027860">
    <property type="entry name" value="DUF4429"/>
</dbReference>
<gene>
    <name evidence="3" type="ORF">C1J00_36270</name>
</gene>
<keyword evidence="4" id="KW-1185">Reference proteome</keyword>
<sequence>MIQAKGQGGQIAFDGQYVTITREGFLGRATHGRGEKKLHITSISAVQWKPPGMMTNGFIQLSIGGADRQAAKGSRTLDATKDENSVIFTKKQAPDFEKLRAALEQAIAAQHAPQAPAAAAPTSLADELGKLVQLRDQGVLSPEEFEEQKARLLGQ</sequence>
<comment type="caution">
    <text evidence="3">The sequence shown here is derived from an EMBL/GenBank/DDBJ whole genome shotgun (WGS) entry which is preliminary data.</text>
</comment>
<protein>
    <recommendedName>
        <fullName evidence="5">SHOCT domain-containing protein</fullName>
    </recommendedName>
</protein>
<name>A0A2N8TEP4_9ACTN</name>
<accession>A0A2N8TEP4</accession>
<dbReference type="AlphaFoldDB" id="A0A2N8TEP4"/>
<dbReference type="EMBL" id="POUC01000446">
    <property type="protein sequence ID" value="PNG17493.1"/>
    <property type="molecule type" value="Genomic_DNA"/>
</dbReference>
<dbReference type="Pfam" id="PF14472">
    <property type="entry name" value="DUF4429"/>
    <property type="match status" value="1"/>
</dbReference>
<proteinExistence type="predicted"/>
<dbReference type="Pfam" id="PF09851">
    <property type="entry name" value="SHOCT"/>
    <property type="match status" value="1"/>
</dbReference>
<feature type="domain" description="DUF4429" evidence="2">
    <location>
        <begin position="12"/>
        <end position="103"/>
    </location>
</feature>
<dbReference type="InterPro" id="IPR018649">
    <property type="entry name" value="SHOCT"/>
</dbReference>
<dbReference type="Proteomes" id="UP000235943">
    <property type="component" value="Unassembled WGS sequence"/>
</dbReference>
<evidence type="ECO:0000313" key="4">
    <source>
        <dbReference type="Proteomes" id="UP000235943"/>
    </source>
</evidence>
<organism evidence="3 4">
    <name type="scientific">Streptomyces cahuitamycinicus</name>
    <dbReference type="NCBI Taxonomy" id="2070367"/>
    <lineage>
        <taxon>Bacteria</taxon>
        <taxon>Bacillati</taxon>
        <taxon>Actinomycetota</taxon>
        <taxon>Actinomycetes</taxon>
        <taxon>Kitasatosporales</taxon>
        <taxon>Streptomycetaceae</taxon>
        <taxon>Streptomyces</taxon>
    </lineage>
</organism>
<evidence type="ECO:0000313" key="3">
    <source>
        <dbReference type="EMBL" id="PNG17493.1"/>
    </source>
</evidence>
<evidence type="ECO:0000259" key="2">
    <source>
        <dbReference type="Pfam" id="PF14472"/>
    </source>
</evidence>
<evidence type="ECO:0000259" key="1">
    <source>
        <dbReference type="Pfam" id="PF09851"/>
    </source>
</evidence>
<dbReference type="RefSeq" id="WP_102913184.1">
    <property type="nucleotide sequence ID" value="NZ_POUC01000446.1"/>
</dbReference>
<dbReference type="OrthoDB" id="5996503at2"/>